<reference evidence="1 2" key="1">
    <citation type="journal article" date="2015" name="Nature">
        <title>rRNA introns, odd ribosomes, and small enigmatic genomes across a large radiation of phyla.</title>
        <authorList>
            <person name="Brown C.T."/>
            <person name="Hug L.A."/>
            <person name="Thomas B.C."/>
            <person name="Sharon I."/>
            <person name="Castelle C.J."/>
            <person name="Singh A."/>
            <person name="Wilkins M.J."/>
            <person name="Williams K.H."/>
            <person name="Banfield J.F."/>
        </authorList>
    </citation>
    <scope>NUCLEOTIDE SEQUENCE [LARGE SCALE GENOMIC DNA]</scope>
</reference>
<accession>A0A0G0ZJ54</accession>
<name>A0A0G0ZJ54_9BACT</name>
<dbReference type="Pfam" id="PF01547">
    <property type="entry name" value="SBP_bac_1"/>
    <property type="match status" value="1"/>
</dbReference>
<organism evidence="1 2">
    <name type="scientific">Candidatus Giovannonibacteria bacterium GW2011_GWF2_42_19</name>
    <dbReference type="NCBI Taxonomy" id="1618659"/>
    <lineage>
        <taxon>Bacteria</taxon>
        <taxon>Candidatus Giovannoniibacteriota</taxon>
    </lineage>
</organism>
<dbReference type="SUPFAM" id="SSF53850">
    <property type="entry name" value="Periplasmic binding protein-like II"/>
    <property type="match status" value="1"/>
</dbReference>
<dbReference type="EMBL" id="LCDF01000003">
    <property type="protein sequence ID" value="KKS48797.1"/>
    <property type="molecule type" value="Genomic_DNA"/>
</dbReference>
<sequence>MAFLIFSGAMPGLNPSGRGQTVKIEIWGTFPESKVAGILKNSNNSPSGIAVTYKELAEETFETELVNSLASGKSPDIVILPSSLAYKQQEKFLSLSNSITEREFLDSFVDGTDILIIPEKIIALPFLIDPMVLYWNRDLFRNEAISETPKYWDEFLVVSQKITKKDGSGNLIKSGAALGTDSNVSHPKEILSLLILQKGSPIFDSDKLKVNLAGSSNVGPSYAADALRFFLEFSNSQKASYSWSPAFANDSEAFAREDLAMYFGLGSEFENIKNKNPHLNFDIAPVPQIRDLKIAATYGNYWALAIPKASKNPKEAYIFMNFMTQNDVQKDFALKTGLAPARRSILSLKTGSPISDTIWKESIKMKSWLEADIEET</sequence>
<comment type="caution">
    <text evidence="1">The sequence shown here is derived from an EMBL/GenBank/DDBJ whole genome shotgun (WGS) entry which is preliminary data.</text>
</comment>
<dbReference type="InterPro" id="IPR006059">
    <property type="entry name" value="SBP"/>
</dbReference>
<proteinExistence type="predicted"/>
<gene>
    <name evidence="1" type="ORF">UV11_C0003G0024</name>
</gene>
<dbReference type="STRING" id="1618659.UV11_C0003G0024"/>
<evidence type="ECO:0000313" key="2">
    <source>
        <dbReference type="Proteomes" id="UP000034036"/>
    </source>
</evidence>
<dbReference type="AlphaFoldDB" id="A0A0G0ZJ54"/>
<dbReference type="Proteomes" id="UP000034036">
    <property type="component" value="Unassembled WGS sequence"/>
</dbReference>
<dbReference type="PANTHER" id="PTHR43649">
    <property type="entry name" value="ARABINOSE-BINDING PROTEIN-RELATED"/>
    <property type="match status" value="1"/>
</dbReference>
<dbReference type="PANTHER" id="PTHR43649:SF12">
    <property type="entry name" value="DIACETYLCHITOBIOSE BINDING PROTEIN DASA"/>
    <property type="match status" value="1"/>
</dbReference>
<protein>
    <submittedName>
        <fullName evidence="1">Extracellular solute-binding protein family 1</fullName>
    </submittedName>
</protein>
<evidence type="ECO:0000313" key="1">
    <source>
        <dbReference type="EMBL" id="KKS48797.1"/>
    </source>
</evidence>
<dbReference type="InterPro" id="IPR050490">
    <property type="entry name" value="Bact_solute-bd_prot1"/>
</dbReference>
<dbReference type="Gene3D" id="3.40.190.10">
    <property type="entry name" value="Periplasmic binding protein-like II"/>
    <property type="match status" value="1"/>
</dbReference>